<evidence type="ECO:0000313" key="2">
    <source>
        <dbReference type="Proteomes" id="UP000199058"/>
    </source>
</evidence>
<dbReference type="Pfam" id="PF13665">
    <property type="entry name" value="Tox-PAAR-like"/>
    <property type="match status" value="1"/>
</dbReference>
<dbReference type="OrthoDB" id="272411at2"/>
<accession>A0A1I1H551</accession>
<sequence>MVFATTQMGGMNLAFPDVCLTPIPSPAGPIPTPIPYPNTAMPNTAIPSQMKVLTMAMLNHNMTTITPMSQGDNAGTNLNPVSGLVMGPQKQLMGSKKVFMGGMPANRMLGTSAQNGPTPGAMGVTLAPSQTKLMLLG</sequence>
<evidence type="ECO:0000313" key="1">
    <source>
        <dbReference type="EMBL" id="SFC18941.1"/>
    </source>
</evidence>
<dbReference type="AlphaFoldDB" id="A0A1I1H551"/>
<gene>
    <name evidence="1" type="ORF">SAMN05660443_1804</name>
</gene>
<dbReference type="STRING" id="1122252.SAMN05660443_1804"/>
<dbReference type="Proteomes" id="UP000199058">
    <property type="component" value="Unassembled WGS sequence"/>
</dbReference>
<dbReference type="RefSeq" id="WP_091962285.1">
    <property type="nucleotide sequence ID" value="NZ_FOLH01000003.1"/>
</dbReference>
<keyword evidence="2" id="KW-1185">Reference proteome</keyword>
<reference evidence="1 2" key="1">
    <citation type="submission" date="2016-10" db="EMBL/GenBank/DDBJ databases">
        <authorList>
            <person name="de Groot N.N."/>
        </authorList>
    </citation>
    <scope>NUCLEOTIDE SEQUENCE [LARGE SCALE GENOMIC DNA]</scope>
    <source>
        <strain evidence="1 2">DSM 18438</strain>
    </source>
</reference>
<organism evidence="1 2">
    <name type="scientific">Marinospirillum celere</name>
    <dbReference type="NCBI Taxonomy" id="1122252"/>
    <lineage>
        <taxon>Bacteria</taxon>
        <taxon>Pseudomonadati</taxon>
        <taxon>Pseudomonadota</taxon>
        <taxon>Gammaproteobacteria</taxon>
        <taxon>Oceanospirillales</taxon>
        <taxon>Oceanospirillaceae</taxon>
        <taxon>Marinospirillum</taxon>
    </lineage>
</organism>
<name>A0A1I1H551_9GAMM</name>
<protein>
    <submittedName>
        <fullName evidence="1">Uncharacterized protein</fullName>
    </submittedName>
</protein>
<proteinExistence type="predicted"/>
<dbReference type="EMBL" id="FOLH01000003">
    <property type="protein sequence ID" value="SFC18941.1"/>
    <property type="molecule type" value="Genomic_DNA"/>
</dbReference>